<reference evidence="2 3" key="1">
    <citation type="submission" date="2024-04" db="EMBL/GenBank/DDBJ databases">
        <authorList>
            <person name="Waldvogel A.-M."/>
            <person name="Schoenle A."/>
        </authorList>
    </citation>
    <scope>NUCLEOTIDE SEQUENCE [LARGE SCALE GENOMIC DNA]</scope>
</reference>
<sequence length="185" mass="20233">MSEFLLLVLILVLVACIFVTIAAFVIYSGLLADVVIKTGSPPVKNVTIAYKFKQGSYRDTGAAYTESCSIAPKLSSIAIFYDDPKEKPSDQCRYIVGSVLSEGEDKPDDETTKLYQKFGFKVFSLPEVSHAVTARFPCTSPLSHVVGPYRVYPQLAAYIESAAYATALTITKPQIPIDSKPAKMF</sequence>
<organism evidence="2 3">
    <name type="scientific">Knipowitschia caucasica</name>
    <name type="common">Caucasian dwarf goby</name>
    <name type="synonym">Pomatoschistus caucasicus</name>
    <dbReference type="NCBI Taxonomy" id="637954"/>
    <lineage>
        <taxon>Eukaryota</taxon>
        <taxon>Metazoa</taxon>
        <taxon>Chordata</taxon>
        <taxon>Craniata</taxon>
        <taxon>Vertebrata</taxon>
        <taxon>Euteleostomi</taxon>
        <taxon>Actinopterygii</taxon>
        <taxon>Neopterygii</taxon>
        <taxon>Teleostei</taxon>
        <taxon>Neoteleostei</taxon>
        <taxon>Acanthomorphata</taxon>
        <taxon>Gobiaria</taxon>
        <taxon>Gobiiformes</taxon>
        <taxon>Gobioidei</taxon>
        <taxon>Gobiidae</taxon>
        <taxon>Gobiinae</taxon>
        <taxon>Knipowitschia</taxon>
    </lineage>
</organism>
<dbReference type="GO" id="GO:0061709">
    <property type="term" value="P:reticulophagy"/>
    <property type="evidence" value="ECO:0007669"/>
    <property type="project" value="TreeGrafter"/>
</dbReference>
<gene>
    <name evidence="2" type="ORF">KC01_LOCUS35104</name>
</gene>
<dbReference type="Proteomes" id="UP001497482">
    <property type="component" value="Chromosome 6"/>
</dbReference>
<keyword evidence="1" id="KW-1133">Transmembrane helix</keyword>
<dbReference type="AlphaFoldDB" id="A0AAV2M4D0"/>
<evidence type="ECO:0000313" key="3">
    <source>
        <dbReference type="Proteomes" id="UP001497482"/>
    </source>
</evidence>
<dbReference type="GO" id="GO:0005657">
    <property type="term" value="C:replication fork"/>
    <property type="evidence" value="ECO:0007669"/>
    <property type="project" value="TreeGrafter"/>
</dbReference>
<accession>A0AAV2M4D0</accession>
<dbReference type="GO" id="GO:0000421">
    <property type="term" value="C:autophagosome membrane"/>
    <property type="evidence" value="ECO:0007669"/>
    <property type="project" value="TreeGrafter"/>
</dbReference>
<dbReference type="Gene3D" id="3.20.80.10">
    <property type="entry name" value="Regulatory factor, effector binding domain"/>
    <property type="match status" value="1"/>
</dbReference>
<protein>
    <submittedName>
        <fullName evidence="2">Uncharacterized protein</fullName>
    </submittedName>
</protein>
<proteinExistence type="predicted"/>
<dbReference type="InterPro" id="IPR011256">
    <property type="entry name" value="Reg_factor_effector_dom_sf"/>
</dbReference>
<keyword evidence="3" id="KW-1185">Reference proteome</keyword>
<dbReference type="EMBL" id="OZ035828">
    <property type="protein sequence ID" value="CAL1608121.1"/>
    <property type="molecule type" value="Genomic_DNA"/>
</dbReference>
<evidence type="ECO:0000313" key="2">
    <source>
        <dbReference type="EMBL" id="CAL1608121.1"/>
    </source>
</evidence>
<dbReference type="SUPFAM" id="SSF55136">
    <property type="entry name" value="Probable bacterial effector-binding domain"/>
    <property type="match status" value="1"/>
</dbReference>
<dbReference type="PANTHER" id="PTHR15949:SF3">
    <property type="entry name" value="TESTIS-EXPRESSED PROTEIN 264"/>
    <property type="match status" value="1"/>
</dbReference>
<dbReference type="GO" id="GO:0106300">
    <property type="term" value="P:protein-DNA covalent cross-linking repair"/>
    <property type="evidence" value="ECO:0007669"/>
    <property type="project" value="TreeGrafter"/>
</dbReference>
<name>A0AAV2M4D0_KNICA</name>
<keyword evidence="1" id="KW-0472">Membrane</keyword>
<dbReference type="GO" id="GO:0005789">
    <property type="term" value="C:endoplasmic reticulum membrane"/>
    <property type="evidence" value="ECO:0007669"/>
    <property type="project" value="TreeGrafter"/>
</dbReference>
<keyword evidence="1" id="KW-0812">Transmembrane</keyword>
<feature type="transmembrane region" description="Helical" evidence="1">
    <location>
        <begin position="6"/>
        <end position="27"/>
    </location>
</feature>
<evidence type="ECO:0000256" key="1">
    <source>
        <dbReference type="SAM" id="Phobius"/>
    </source>
</evidence>
<dbReference type="PANTHER" id="PTHR15949">
    <property type="entry name" value="TESTIS-EXPRESSED PROTEIN 264"/>
    <property type="match status" value="1"/>
</dbReference>
<dbReference type="GO" id="GO:0005634">
    <property type="term" value="C:nucleus"/>
    <property type="evidence" value="ECO:0007669"/>
    <property type="project" value="TreeGrafter"/>
</dbReference>